<dbReference type="Pfam" id="PF07859">
    <property type="entry name" value="Abhydrolase_3"/>
    <property type="match status" value="1"/>
</dbReference>
<dbReference type="InParanoid" id="T1FQ20"/>
<dbReference type="GO" id="GO:0005829">
    <property type="term" value="C:cytosol"/>
    <property type="evidence" value="ECO:0000318"/>
    <property type="project" value="GO_Central"/>
</dbReference>
<dbReference type="Proteomes" id="UP000015101">
    <property type="component" value="Unassembled WGS sequence"/>
</dbReference>
<dbReference type="GO" id="GO:0004806">
    <property type="term" value="F:triacylglycerol lipase activity"/>
    <property type="evidence" value="ECO:0000318"/>
    <property type="project" value="GO_Central"/>
</dbReference>
<proteinExistence type="predicted"/>
<evidence type="ECO:0000256" key="1">
    <source>
        <dbReference type="SAM" id="MobiDB-lite"/>
    </source>
</evidence>
<dbReference type="EMBL" id="KB096742">
    <property type="protein sequence ID" value="ESO01833.1"/>
    <property type="molecule type" value="Genomic_DNA"/>
</dbReference>
<name>T1FQ20_HELRO</name>
<reference evidence="5" key="1">
    <citation type="submission" date="2012-12" db="EMBL/GenBank/DDBJ databases">
        <authorList>
            <person name="Hellsten U."/>
            <person name="Grimwood J."/>
            <person name="Chapman J.A."/>
            <person name="Shapiro H."/>
            <person name="Aerts A."/>
            <person name="Otillar R.P."/>
            <person name="Terry A.Y."/>
            <person name="Boore J.L."/>
            <person name="Simakov O."/>
            <person name="Marletaz F."/>
            <person name="Cho S.-J."/>
            <person name="Edsinger-Gonzales E."/>
            <person name="Havlak P."/>
            <person name="Kuo D.-H."/>
            <person name="Larsson T."/>
            <person name="Lv J."/>
            <person name="Arendt D."/>
            <person name="Savage R."/>
            <person name="Osoegawa K."/>
            <person name="de Jong P."/>
            <person name="Lindberg D.R."/>
            <person name="Seaver E.C."/>
            <person name="Weisblat D.A."/>
            <person name="Putnam N.H."/>
            <person name="Grigoriev I.V."/>
            <person name="Rokhsar D.S."/>
        </authorList>
    </citation>
    <scope>NUCLEOTIDE SEQUENCE</scope>
</reference>
<dbReference type="Gene3D" id="3.40.50.1820">
    <property type="entry name" value="alpha/beta hydrolase"/>
    <property type="match status" value="1"/>
</dbReference>
<dbReference type="OrthoDB" id="408631at2759"/>
<dbReference type="RefSeq" id="XP_009019241.1">
    <property type="nucleotide sequence ID" value="XM_009020993.1"/>
</dbReference>
<feature type="compositionally biased region" description="Polar residues" evidence="1">
    <location>
        <begin position="90"/>
        <end position="103"/>
    </location>
</feature>
<dbReference type="GeneID" id="20210917"/>
<feature type="compositionally biased region" description="Low complexity" evidence="1">
    <location>
        <begin position="138"/>
        <end position="149"/>
    </location>
</feature>
<feature type="domain" description="Alpha/beta hydrolase fold-3" evidence="2">
    <location>
        <begin position="182"/>
        <end position="271"/>
    </location>
</feature>
<dbReference type="EMBL" id="AMQM01000731">
    <property type="status" value="NOT_ANNOTATED_CDS"/>
    <property type="molecule type" value="Genomic_DNA"/>
</dbReference>
<dbReference type="CTD" id="20210917"/>
<evidence type="ECO:0000259" key="2">
    <source>
        <dbReference type="Pfam" id="PF07859"/>
    </source>
</evidence>
<dbReference type="STRING" id="6412.T1FQ20"/>
<dbReference type="GO" id="GO:0019433">
    <property type="term" value="P:triglyceride catabolic process"/>
    <property type="evidence" value="ECO:0000318"/>
    <property type="project" value="GO_Central"/>
</dbReference>
<dbReference type="InterPro" id="IPR013094">
    <property type="entry name" value="AB_hydrolase_3"/>
</dbReference>
<keyword evidence="5" id="KW-1185">Reference proteome</keyword>
<reference evidence="3 5" key="2">
    <citation type="journal article" date="2013" name="Nature">
        <title>Insights into bilaterian evolution from three spiralian genomes.</title>
        <authorList>
            <person name="Simakov O."/>
            <person name="Marletaz F."/>
            <person name="Cho S.J."/>
            <person name="Edsinger-Gonzales E."/>
            <person name="Havlak P."/>
            <person name="Hellsten U."/>
            <person name="Kuo D.H."/>
            <person name="Larsson T."/>
            <person name="Lv J."/>
            <person name="Arendt D."/>
            <person name="Savage R."/>
            <person name="Osoegawa K."/>
            <person name="de Jong P."/>
            <person name="Grimwood J."/>
            <person name="Chapman J.A."/>
            <person name="Shapiro H."/>
            <person name="Aerts A."/>
            <person name="Otillar R.P."/>
            <person name="Terry A.Y."/>
            <person name="Boore J.L."/>
            <person name="Grigoriev I.V."/>
            <person name="Lindberg D.R."/>
            <person name="Seaver E.C."/>
            <person name="Weisblat D.A."/>
            <person name="Putnam N.H."/>
            <person name="Rokhsar D.S."/>
        </authorList>
    </citation>
    <scope>NUCLEOTIDE SEQUENCE</scope>
</reference>
<feature type="compositionally biased region" description="Basic and acidic residues" evidence="1">
    <location>
        <begin position="67"/>
        <end position="77"/>
    </location>
</feature>
<dbReference type="eggNOG" id="KOG4388">
    <property type="taxonomic scope" value="Eukaryota"/>
</dbReference>
<evidence type="ECO:0000313" key="4">
    <source>
        <dbReference type="EnsemblMetazoa" id="HelroP188494"/>
    </source>
</evidence>
<dbReference type="AlphaFoldDB" id="T1FQ20"/>
<dbReference type="PANTHER" id="PTHR23025">
    <property type="entry name" value="TRIACYLGLYCEROL LIPASE"/>
    <property type="match status" value="1"/>
</dbReference>
<dbReference type="PANTHER" id="PTHR23025:SF3">
    <property type="entry name" value="HORMONE-SENSITIVE LIPASE"/>
    <property type="match status" value="1"/>
</dbReference>
<dbReference type="EnsemblMetazoa" id="HelroT188494">
    <property type="protein sequence ID" value="HelroP188494"/>
    <property type="gene ID" value="HelroG188494"/>
</dbReference>
<gene>
    <name evidence="4" type="primary">20210917</name>
    <name evidence="3" type="ORF">HELRODRAFT_188494</name>
</gene>
<dbReference type="InterPro" id="IPR029058">
    <property type="entry name" value="AB_hydrolase_fold"/>
</dbReference>
<dbReference type="GO" id="GO:0004771">
    <property type="term" value="F:sterol ester esterase activity"/>
    <property type="evidence" value="ECO:0000318"/>
    <property type="project" value="GO_Central"/>
</dbReference>
<dbReference type="KEGG" id="hro:HELRODRAFT_188494"/>
<feature type="region of interest" description="Disordered" evidence="1">
    <location>
        <begin position="55"/>
        <end position="149"/>
    </location>
</feature>
<evidence type="ECO:0000313" key="5">
    <source>
        <dbReference type="Proteomes" id="UP000015101"/>
    </source>
</evidence>
<sequence length="365" mass="40287">MAVLAMENGMKMATASLSLLRVTADEDKQRTVNIASNMDDNKQFTQFSLDYQEEGDAVDNVSTSNSDSHEKFNDRAKVSSGKKSLHDNIKNNGTKSADSSPDSFSLAEDHKNPNISKNDQTFENKKNSMVYKRKKSSKSLSSTPTTPLKQKSTADFKLYKSLSLYSDVDALYCENIFKQNNVVQVQDYALYRNFTTDYFTELRQKTETNRDPFLSPVFASDELLRGLCPVHFIACKYDPLLDDTIHFARKVKEAGGQVDLHLVDDLPHGFLNFKQFTKESSAASDVCVQSLKCLLNVDECALHVNSISCQDTTIFNVSTNATVSNAGNDVSNVGNDVSDVCDVVASQQASDVCLGTSACDDSVVL</sequence>
<accession>T1FQ20</accession>
<dbReference type="SUPFAM" id="SSF53474">
    <property type="entry name" value="alpha/beta-Hydrolases"/>
    <property type="match status" value="1"/>
</dbReference>
<protein>
    <recommendedName>
        <fullName evidence="2">Alpha/beta hydrolase fold-3 domain-containing protein</fullName>
    </recommendedName>
</protein>
<dbReference type="HOGENOM" id="CLU_759259_0_0_1"/>
<evidence type="ECO:0000313" key="3">
    <source>
        <dbReference type="EMBL" id="ESO01833.1"/>
    </source>
</evidence>
<organism evidence="4 5">
    <name type="scientific">Helobdella robusta</name>
    <name type="common">Californian leech</name>
    <dbReference type="NCBI Taxonomy" id="6412"/>
    <lineage>
        <taxon>Eukaryota</taxon>
        <taxon>Metazoa</taxon>
        <taxon>Spiralia</taxon>
        <taxon>Lophotrochozoa</taxon>
        <taxon>Annelida</taxon>
        <taxon>Clitellata</taxon>
        <taxon>Hirudinea</taxon>
        <taxon>Rhynchobdellida</taxon>
        <taxon>Glossiphoniidae</taxon>
        <taxon>Helobdella</taxon>
    </lineage>
</organism>
<reference evidence="4" key="3">
    <citation type="submission" date="2015-06" db="UniProtKB">
        <authorList>
            <consortium name="EnsemblMetazoa"/>
        </authorList>
    </citation>
    <scope>IDENTIFICATION</scope>
</reference>